<dbReference type="InterPro" id="IPR011043">
    <property type="entry name" value="Gal_Oxase/kelch_b-propeller"/>
</dbReference>
<proteinExistence type="predicted"/>
<dbReference type="SUPFAM" id="SSF81383">
    <property type="entry name" value="F-box domain"/>
    <property type="match status" value="1"/>
</dbReference>
<keyword evidence="3" id="KW-1185">Reference proteome</keyword>
<dbReference type="InterPro" id="IPR036047">
    <property type="entry name" value="F-box-like_dom_sf"/>
</dbReference>
<comment type="caution">
    <text evidence="2">The sequence shown here is derived from an EMBL/GenBank/DDBJ whole genome shotgun (WGS) entry which is preliminary data.</text>
</comment>
<dbReference type="PANTHER" id="PTHR32133">
    <property type="entry name" value="OS07G0120400 PROTEIN"/>
    <property type="match status" value="1"/>
</dbReference>
<organism evidence="2 3">
    <name type="scientific">Miscanthus lutarioriparius</name>
    <dbReference type="NCBI Taxonomy" id="422564"/>
    <lineage>
        <taxon>Eukaryota</taxon>
        <taxon>Viridiplantae</taxon>
        <taxon>Streptophyta</taxon>
        <taxon>Embryophyta</taxon>
        <taxon>Tracheophyta</taxon>
        <taxon>Spermatophyta</taxon>
        <taxon>Magnoliopsida</taxon>
        <taxon>Liliopsida</taxon>
        <taxon>Poales</taxon>
        <taxon>Poaceae</taxon>
        <taxon>PACMAD clade</taxon>
        <taxon>Panicoideae</taxon>
        <taxon>Andropogonodae</taxon>
        <taxon>Andropogoneae</taxon>
        <taxon>Saccharinae</taxon>
        <taxon>Miscanthus</taxon>
    </lineage>
</organism>
<reference evidence="2" key="1">
    <citation type="submission" date="2020-10" db="EMBL/GenBank/DDBJ databases">
        <authorList>
            <person name="Han B."/>
            <person name="Lu T."/>
            <person name="Zhao Q."/>
            <person name="Huang X."/>
            <person name="Zhao Y."/>
        </authorList>
    </citation>
    <scope>NUCLEOTIDE SEQUENCE</scope>
</reference>
<dbReference type="PANTHER" id="PTHR32133:SF386">
    <property type="entry name" value="F-BOX DOMAIN-CONTAINING PROTEIN"/>
    <property type="match status" value="1"/>
</dbReference>
<evidence type="ECO:0000259" key="1">
    <source>
        <dbReference type="Pfam" id="PF00646"/>
    </source>
</evidence>
<dbReference type="EMBL" id="CAJGYO010000003">
    <property type="protein sequence ID" value="CAD6221532.1"/>
    <property type="molecule type" value="Genomic_DNA"/>
</dbReference>
<evidence type="ECO:0000313" key="3">
    <source>
        <dbReference type="Proteomes" id="UP000604825"/>
    </source>
</evidence>
<protein>
    <recommendedName>
        <fullName evidence="1">F-box domain-containing protein</fullName>
    </recommendedName>
</protein>
<dbReference type="SUPFAM" id="SSF50965">
    <property type="entry name" value="Galactose oxidase, central domain"/>
    <property type="match status" value="1"/>
</dbReference>
<feature type="domain" description="F-box" evidence="1">
    <location>
        <begin position="12"/>
        <end position="49"/>
    </location>
</feature>
<accession>A0A811NIQ6</accession>
<sequence>MAAPAAALMEMDELVEEFLLRLPPDDPASLVRAALVCKLWRRILAGRGFRRRFRDFHRMPRLLGVVHCRGRAAPRFATTSAFRPRNALRLWYVQDSHHGRILSVHPLDGSEMDVWDPITGEKLQLCSAPPAGTAPATTSTDGRHFLVVFISSSPHHGVYVYVYSSEAGFWALTASAAQHPVDPFYFDQNERSTLAGSALHFMVEVKRRKTRICKYNLDTQEISRIKLPLSCSYQYVGCRVLLTSTQYGGLGCARLENSRLHLWSREVGSDGLLVLEWAQTRVVELETMLPSINPLLCGYLCRWSWSLPRDYS</sequence>
<dbReference type="AlphaFoldDB" id="A0A811NIQ6"/>
<dbReference type="Pfam" id="PF00646">
    <property type="entry name" value="F-box"/>
    <property type="match status" value="1"/>
</dbReference>
<dbReference type="Proteomes" id="UP000604825">
    <property type="component" value="Unassembled WGS sequence"/>
</dbReference>
<gene>
    <name evidence="2" type="ORF">NCGR_LOCUS14798</name>
</gene>
<evidence type="ECO:0000313" key="2">
    <source>
        <dbReference type="EMBL" id="CAD6221532.1"/>
    </source>
</evidence>
<name>A0A811NIQ6_9POAL</name>
<dbReference type="InterPro" id="IPR001810">
    <property type="entry name" value="F-box_dom"/>
</dbReference>